<organism evidence="2 3">
    <name type="scientific">Mycolicibacterium rhodesiae (strain NBB3)</name>
    <name type="common">Mycobacterium rhodesiae</name>
    <dbReference type="NCBI Taxonomy" id="710685"/>
    <lineage>
        <taxon>Bacteria</taxon>
        <taxon>Bacillati</taxon>
        <taxon>Actinomycetota</taxon>
        <taxon>Actinomycetes</taxon>
        <taxon>Mycobacteriales</taxon>
        <taxon>Mycobacteriaceae</taxon>
        <taxon>Mycolicibacterium</taxon>
    </lineage>
</organism>
<dbReference type="eggNOG" id="COG5282">
    <property type="taxonomic scope" value="Bacteria"/>
</dbReference>
<keyword evidence="3" id="KW-1185">Reference proteome</keyword>
<keyword evidence="2" id="KW-0378">Hydrolase</keyword>
<dbReference type="AlphaFoldDB" id="G8RJU8"/>
<evidence type="ECO:0000313" key="3">
    <source>
        <dbReference type="Proteomes" id="UP000005442"/>
    </source>
</evidence>
<dbReference type="InterPro" id="IPR042271">
    <property type="entry name" value="Zinicin_2_N"/>
</dbReference>
<dbReference type="SUPFAM" id="SSF55486">
    <property type="entry name" value="Metalloproteases ('zincins'), catalytic domain"/>
    <property type="match status" value="1"/>
</dbReference>
<feature type="region of interest" description="Disordered" evidence="1">
    <location>
        <begin position="1"/>
        <end position="42"/>
    </location>
</feature>
<feature type="compositionally biased region" description="Gly residues" evidence="1">
    <location>
        <begin position="32"/>
        <end position="42"/>
    </location>
</feature>
<dbReference type="PANTHER" id="PTHR39420:SF2">
    <property type="entry name" value="HYDROLASE"/>
    <property type="match status" value="1"/>
</dbReference>
<dbReference type="HOGENOM" id="CLU_031872_1_1_11"/>
<dbReference type="InterPro" id="IPR018766">
    <property type="entry name" value="Zinicin_2"/>
</dbReference>
<dbReference type="Gene3D" id="1.20.150.30">
    <property type="entry name" value="Zincin-like metallopeptidase, N-terminal domain"/>
    <property type="match status" value="1"/>
</dbReference>
<accession>G8RJU8</accession>
<name>G8RJU8_MYCRN</name>
<gene>
    <name evidence="2" type="ordered locus">MycrhN_0333</name>
</gene>
<reference evidence="2 3" key="1">
    <citation type="submission" date="2011-12" db="EMBL/GenBank/DDBJ databases">
        <title>Complete sequence of Mycobacterium rhodesiae NBB3.</title>
        <authorList>
            <consortium name="US DOE Joint Genome Institute"/>
            <person name="Lucas S."/>
            <person name="Han J."/>
            <person name="Lapidus A."/>
            <person name="Cheng J.-F."/>
            <person name="Goodwin L."/>
            <person name="Pitluck S."/>
            <person name="Peters L."/>
            <person name="Mikhailova N."/>
            <person name="Gu W."/>
            <person name="Detter J.C."/>
            <person name="Han C."/>
            <person name="Tapia R."/>
            <person name="Land M."/>
            <person name="Hauser L."/>
            <person name="Kyrpides N."/>
            <person name="Ivanova N."/>
            <person name="Pagani I."/>
            <person name="Mattes T."/>
            <person name="Holmes A."/>
            <person name="Rutledge P."/>
            <person name="Paulsen I."/>
            <person name="Coleman N."/>
            <person name="Woyke T."/>
        </authorList>
    </citation>
    <scope>NUCLEOTIDE SEQUENCE [LARGE SCALE GENOMIC DNA]</scope>
    <source>
        <strain evidence="2 3">NBB3</strain>
    </source>
</reference>
<protein>
    <submittedName>
        <fullName evidence="2">Putative hydrolase</fullName>
    </submittedName>
</protein>
<dbReference type="PATRIC" id="fig|710685.3.peg.339"/>
<dbReference type="STRING" id="710685.MycrhN_0333"/>
<proteinExistence type="predicted"/>
<feature type="compositionally biased region" description="Basic and acidic residues" evidence="1">
    <location>
        <begin position="19"/>
        <end position="30"/>
    </location>
</feature>
<dbReference type="GO" id="GO:0016787">
    <property type="term" value="F:hydrolase activity"/>
    <property type="evidence" value="ECO:0007669"/>
    <property type="project" value="UniProtKB-KW"/>
</dbReference>
<dbReference type="Proteomes" id="UP000005442">
    <property type="component" value="Chromosome"/>
</dbReference>
<evidence type="ECO:0000256" key="1">
    <source>
        <dbReference type="SAM" id="MobiDB-lite"/>
    </source>
</evidence>
<dbReference type="NCBIfam" id="TIGR03624">
    <property type="entry name" value="putative hydrolase"/>
    <property type="match status" value="1"/>
</dbReference>
<dbReference type="PANTHER" id="PTHR39420">
    <property type="match status" value="1"/>
</dbReference>
<dbReference type="EMBL" id="CP003169">
    <property type="protein sequence ID" value="AEV70973.1"/>
    <property type="molecule type" value="Genomic_DNA"/>
</dbReference>
<dbReference type="Pfam" id="PF10103">
    <property type="entry name" value="Zincin_2"/>
    <property type="match status" value="1"/>
</dbReference>
<sequence>MSTVEGMADLPFGFSSGDDPERDKHKKDPESGSGGDPFGMGGAGFDMSQLGQIFSRLGEMFSGAQNMSADGTRSGPVNYDLARQLASSSIGFVAPVSEKTGAAISDAVHLAETWLDGVTALPAGTTKAVAWTPTDWVDNTLETWKRLCDPVAEQISTVWASSLPEEARSMAGPLLSMMSQMGGMAFGSQLGQALGTLSKEVLTSTDIGLPLGPKGVAALMPAAVESLAEGLEQPRSEIITFLAAREAAHHRLFSHVPWLSTQLLNAVEAFAKGMKIDMSGLEELAQGFNPAALADPSQMEQLLNQGIFEPKATPEQTAALERLETLLALIEGWVQTVVTDALGDRIPGTSALSETLRRRRATGGPAEQTFATLVGLELRPRKMREAAALWERLTEAVGADARDGVWQHPDLLPSAEDLDEPAGFIDRMIGGDTSGIDQLLADLEKDTGTDEPER</sequence>
<evidence type="ECO:0000313" key="2">
    <source>
        <dbReference type="EMBL" id="AEV70973.1"/>
    </source>
</evidence>
<dbReference type="KEGG" id="mrh:MycrhN_0333"/>